<gene>
    <name evidence="1" type="ORF">S01H1_84957</name>
</gene>
<feature type="non-terminal residue" evidence="1">
    <location>
        <position position="1"/>
    </location>
</feature>
<proteinExistence type="predicted"/>
<accession>X0XS03</accession>
<feature type="non-terminal residue" evidence="1">
    <location>
        <position position="112"/>
    </location>
</feature>
<sequence length="112" mass="12214">SNYFKKVNKDGGGDGANIILQNGVDAGIIKTENIDGKDYYVFKSDINVSNYSTKGGMDLVQEKLPTLKSDDTLTELGYLQSDGAFAKSYVSKDEVITQEIEKDLDGNSTGYK</sequence>
<evidence type="ECO:0000313" key="1">
    <source>
        <dbReference type="EMBL" id="GAG46010.1"/>
    </source>
</evidence>
<name>X0XS03_9ZZZZ</name>
<dbReference type="EMBL" id="BARS01058161">
    <property type="protein sequence ID" value="GAG46010.1"/>
    <property type="molecule type" value="Genomic_DNA"/>
</dbReference>
<reference evidence="1" key="1">
    <citation type="journal article" date="2014" name="Front. Microbiol.">
        <title>High frequency of phylogenetically diverse reductive dehalogenase-homologous genes in deep subseafloor sedimentary metagenomes.</title>
        <authorList>
            <person name="Kawai M."/>
            <person name="Futagami T."/>
            <person name="Toyoda A."/>
            <person name="Takaki Y."/>
            <person name="Nishi S."/>
            <person name="Hori S."/>
            <person name="Arai W."/>
            <person name="Tsubouchi T."/>
            <person name="Morono Y."/>
            <person name="Uchiyama I."/>
            <person name="Ito T."/>
            <person name="Fujiyama A."/>
            <person name="Inagaki F."/>
            <person name="Takami H."/>
        </authorList>
    </citation>
    <scope>NUCLEOTIDE SEQUENCE</scope>
    <source>
        <strain evidence="1">Expedition CK06-06</strain>
    </source>
</reference>
<comment type="caution">
    <text evidence="1">The sequence shown here is derived from an EMBL/GenBank/DDBJ whole genome shotgun (WGS) entry which is preliminary data.</text>
</comment>
<dbReference type="AlphaFoldDB" id="X0XS03"/>
<organism evidence="1">
    <name type="scientific">marine sediment metagenome</name>
    <dbReference type="NCBI Taxonomy" id="412755"/>
    <lineage>
        <taxon>unclassified sequences</taxon>
        <taxon>metagenomes</taxon>
        <taxon>ecological metagenomes</taxon>
    </lineage>
</organism>
<protein>
    <submittedName>
        <fullName evidence="1">Uncharacterized protein</fullName>
    </submittedName>
</protein>